<evidence type="ECO:0000256" key="1">
    <source>
        <dbReference type="ARBA" id="ARBA00010688"/>
    </source>
</evidence>
<dbReference type="InterPro" id="IPR029056">
    <property type="entry name" value="Ribokinase-like"/>
</dbReference>
<dbReference type="InterPro" id="IPR002173">
    <property type="entry name" value="Carboh/pur_kinase_PfkB_CS"/>
</dbReference>
<dbReference type="AlphaFoldDB" id="A0A921MRL8"/>
<dbReference type="InterPro" id="IPR052700">
    <property type="entry name" value="Carb_kinase_PfkB-like"/>
</dbReference>
<gene>
    <name evidence="5" type="ORF">K8U91_08825</name>
</gene>
<keyword evidence="3 5" id="KW-0418">Kinase</keyword>
<keyword evidence="2" id="KW-0808">Transferase</keyword>
<dbReference type="Gene3D" id="3.40.1190.20">
    <property type="match status" value="1"/>
</dbReference>
<proteinExistence type="inferred from homology"/>
<dbReference type="PROSITE" id="PS00584">
    <property type="entry name" value="PFKB_KINASES_2"/>
    <property type="match status" value="1"/>
</dbReference>
<name>A0A921MRL8_9BACT</name>
<dbReference type="InterPro" id="IPR011611">
    <property type="entry name" value="PfkB_dom"/>
</dbReference>
<accession>A0A921MRL8</accession>
<feature type="domain" description="Carbohydrate kinase PfkB" evidence="4">
    <location>
        <begin position="49"/>
        <end position="308"/>
    </location>
</feature>
<dbReference type="PANTHER" id="PTHR43320:SF3">
    <property type="entry name" value="CARBOHYDRATE KINASE PFKB DOMAIN-CONTAINING PROTEIN"/>
    <property type="match status" value="1"/>
</dbReference>
<evidence type="ECO:0000313" key="6">
    <source>
        <dbReference type="Proteomes" id="UP000757103"/>
    </source>
</evidence>
<dbReference type="CDD" id="cd01168">
    <property type="entry name" value="adenosine_kinase"/>
    <property type="match status" value="1"/>
</dbReference>
<reference evidence="5" key="1">
    <citation type="journal article" date="2021" name="PeerJ">
        <title>Extensive microbial diversity within the chicken gut microbiome revealed by metagenomics and culture.</title>
        <authorList>
            <person name="Gilroy R."/>
            <person name="Ravi A."/>
            <person name="Getino M."/>
            <person name="Pursley I."/>
            <person name="Horton D.L."/>
            <person name="Alikhan N.F."/>
            <person name="Baker D."/>
            <person name="Gharbi K."/>
            <person name="Hall N."/>
            <person name="Watson M."/>
            <person name="Adriaenssens E.M."/>
            <person name="Foster-Nyarko E."/>
            <person name="Jarju S."/>
            <person name="Secka A."/>
            <person name="Antonio M."/>
            <person name="Oren A."/>
            <person name="Chaudhuri R.R."/>
            <person name="La Ragione R."/>
            <person name="Hildebrand F."/>
            <person name="Pallen M.J."/>
        </authorList>
    </citation>
    <scope>NUCLEOTIDE SEQUENCE</scope>
    <source>
        <strain evidence="5">CHK121-7720</strain>
    </source>
</reference>
<comment type="caution">
    <text evidence="5">The sequence shown here is derived from an EMBL/GenBank/DDBJ whole genome shotgun (WGS) entry which is preliminary data.</text>
</comment>
<dbReference type="RefSeq" id="WP_273306598.1">
    <property type="nucleotide sequence ID" value="NZ_CALUJX010000004.1"/>
</dbReference>
<dbReference type="EMBL" id="DYUD01000024">
    <property type="protein sequence ID" value="HJG89553.1"/>
    <property type="molecule type" value="Genomic_DNA"/>
</dbReference>
<evidence type="ECO:0000259" key="4">
    <source>
        <dbReference type="Pfam" id="PF00294"/>
    </source>
</evidence>
<reference evidence="5" key="2">
    <citation type="submission" date="2021-09" db="EMBL/GenBank/DDBJ databases">
        <authorList>
            <person name="Gilroy R."/>
        </authorList>
    </citation>
    <scope>NUCLEOTIDE SEQUENCE</scope>
    <source>
        <strain evidence="5">CHK121-7720</strain>
    </source>
</reference>
<evidence type="ECO:0000313" key="5">
    <source>
        <dbReference type="EMBL" id="HJG89553.1"/>
    </source>
</evidence>
<dbReference type="Proteomes" id="UP000757103">
    <property type="component" value="Unassembled WGS sequence"/>
</dbReference>
<evidence type="ECO:0000256" key="3">
    <source>
        <dbReference type="ARBA" id="ARBA00022777"/>
    </source>
</evidence>
<organism evidence="5 6">
    <name type="scientific">Barnesiella viscericola</name>
    <dbReference type="NCBI Taxonomy" id="397865"/>
    <lineage>
        <taxon>Bacteria</taxon>
        <taxon>Pseudomonadati</taxon>
        <taxon>Bacteroidota</taxon>
        <taxon>Bacteroidia</taxon>
        <taxon>Bacteroidales</taxon>
        <taxon>Barnesiellaceae</taxon>
        <taxon>Barnesiella</taxon>
    </lineage>
</organism>
<evidence type="ECO:0000256" key="2">
    <source>
        <dbReference type="ARBA" id="ARBA00022679"/>
    </source>
</evidence>
<dbReference type="PANTHER" id="PTHR43320">
    <property type="entry name" value="SUGAR KINASE"/>
    <property type="match status" value="1"/>
</dbReference>
<dbReference type="Pfam" id="PF00294">
    <property type="entry name" value="PfkB"/>
    <property type="match status" value="1"/>
</dbReference>
<sequence>MRIVGLGNALTDVLARLHSDACFEAMGLLKGGMQLIDEERLLKIMAIFEGLETTLASGGSAANAVSGVTRMGVEGGFIGKIGRDAYGQFFRDDMERNGVKTSLIECDQASGCAMTLITPDGERTFGTFLGAAATLSADELDPQMFAGYDLLHIEGYLVQDEALILRAVQLAKEMGLQVSFDMASYNVVKENYAIIHTLVENYVDILFANEEEAMAYTGEEPRQAVETLARHCRIAVVKCGAHGSFVGCGDAVVEVPATPEVRIDSTGAGDLYASGFLYGLSQHCSLRMCGEIGSLLAGRVIKVIGTKMSDEIWAEIKLKVAEMIAEDRGH</sequence>
<comment type="similarity">
    <text evidence="1">Belongs to the carbohydrate kinase PfkB family.</text>
</comment>
<dbReference type="GO" id="GO:0016301">
    <property type="term" value="F:kinase activity"/>
    <property type="evidence" value="ECO:0007669"/>
    <property type="project" value="UniProtKB-KW"/>
</dbReference>
<dbReference type="SUPFAM" id="SSF53613">
    <property type="entry name" value="Ribokinase-like"/>
    <property type="match status" value="1"/>
</dbReference>
<protein>
    <submittedName>
        <fullName evidence="5">Adenosine kinase</fullName>
    </submittedName>
</protein>